<evidence type="ECO:0000313" key="2">
    <source>
        <dbReference type="EMBL" id="KAF5783214.1"/>
    </source>
</evidence>
<feature type="region of interest" description="Disordered" evidence="1">
    <location>
        <begin position="257"/>
        <end position="283"/>
    </location>
</feature>
<feature type="compositionally biased region" description="Low complexity" evidence="1">
    <location>
        <begin position="149"/>
        <end position="160"/>
    </location>
</feature>
<feature type="compositionally biased region" description="Polar residues" evidence="1">
    <location>
        <begin position="36"/>
        <end position="49"/>
    </location>
</feature>
<dbReference type="Proteomes" id="UP000215914">
    <property type="component" value="Chromosome 11"/>
</dbReference>
<dbReference type="InParanoid" id="A0A251TC58"/>
<sequence>MRCKNHYTDLTSTIGVCSCCLRERLLCVIAAQEQAQSQSPLQNPHNSDNIPPIHHRKRNQSDGATAWSDNNDRLHHPRSAPHHRRIISDQLFYQTPELDPTSVGNGNGKSSSGYSSKKRSFIRFFSFTNIFRSRNRKSVTVTVTEPRVSDSVSVSVSDSDSTFRRHYGGGGAVRRRNCRDRGMSPVRNSDTGGDEEESNASTESWRNTPRRTPARRGGGGHSRQLSGLAFCLSPLVRASPNRPEVVLSGEIRVPVKPHLSDTKSFNGNRSRKLADFGRSNLNR</sequence>
<gene>
    <name evidence="3" type="ORF">HannXRQ_Chr11g0344041</name>
    <name evidence="2" type="ORF">HanXRQr2_Chr11g0505341</name>
</gene>
<feature type="region of interest" description="Disordered" evidence="1">
    <location>
        <begin position="138"/>
        <end position="223"/>
    </location>
</feature>
<dbReference type="EMBL" id="CM007900">
    <property type="protein sequence ID" value="OTG08648.1"/>
    <property type="molecule type" value="Genomic_DNA"/>
</dbReference>
<accession>A0A251TC58</accession>
<feature type="region of interest" description="Disordered" evidence="1">
    <location>
        <begin position="36"/>
        <end position="85"/>
    </location>
</feature>
<dbReference type="OMA" id="DMGTVNY"/>
<reference evidence="2" key="3">
    <citation type="submission" date="2020-06" db="EMBL/GenBank/DDBJ databases">
        <title>Helianthus annuus Genome sequencing and assembly Release 2.</title>
        <authorList>
            <person name="Gouzy J."/>
            <person name="Langlade N."/>
            <person name="Munos S."/>
        </authorList>
    </citation>
    <scope>NUCLEOTIDE SEQUENCE</scope>
    <source>
        <tissue evidence="2">Leaves</tissue>
    </source>
</reference>
<keyword evidence="4" id="KW-1185">Reference proteome</keyword>
<reference evidence="3" key="2">
    <citation type="submission" date="2017-02" db="EMBL/GenBank/DDBJ databases">
        <title>Sunflower complete genome.</title>
        <authorList>
            <person name="Langlade N."/>
            <person name="Munos S."/>
        </authorList>
    </citation>
    <scope>NUCLEOTIDE SEQUENCE [LARGE SCALE GENOMIC DNA]</scope>
    <source>
        <tissue evidence="3">Leaves</tissue>
    </source>
</reference>
<proteinExistence type="predicted"/>
<evidence type="ECO:0000313" key="4">
    <source>
        <dbReference type="Proteomes" id="UP000215914"/>
    </source>
</evidence>
<dbReference type="PANTHER" id="PTHR35486">
    <property type="entry name" value="EXPRESSED PROTEIN"/>
    <property type="match status" value="1"/>
</dbReference>
<name>A0A251TC58_HELAN</name>
<protein>
    <submittedName>
        <fullName evidence="3">Uncharacterized protein</fullName>
    </submittedName>
</protein>
<dbReference type="PANTHER" id="PTHR35486:SF3">
    <property type="entry name" value="DUF4005 DOMAIN-CONTAINING PROTEIN"/>
    <property type="match status" value="1"/>
</dbReference>
<dbReference type="AlphaFoldDB" id="A0A251TC58"/>
<reference evidence="2 4" key="1">
    <citation type="journal article" date="2017" name="Nature">
        <title>The sunflower genome provides insights into oil metabolism, flowering and Asterid evolution.</title>
        <authorList>
            <person name="Badouin H."/>
            <person name="Gouzy J."/>
            <person name="Grassa C.J."/>
            <person name="Murat F."/>
            <person name="Staton S.E."/>
            <person name="Cottret L."/>
            <person name="Lelandais-Briere C."/>
            <person name="Owens G.L."/>
            <person name="Carrere S."/>
            <person name="Mayjonade B."/>
            <person name="Legrand L."/>
            <person name="Gill N."/>
            <person name="Kane N.C."/>
            <person name="Bowers J.E."/>
            <person name="Hubner S."/>
            <person name="Bellec A."/>
            <person name="Berard A."/>
            <person name="Berges H."/>
            <person name="Blanchet N."/>
            <person name="Boniface M.C."/>
            <person name="Brunel D."/>
            <person name="Catrice O."/>
            <person name="Chaidir N."/>
            <person name="Claudel C."/>
            <person name="Donnadieu C."/>
            <person name="Faraut T."/>
            <person name="Fievet G."/>
            <person name="Helmstetter N."/>
            <person name="King M."/>
            <person name="Knapp S.J."/>
            <person name="Lai Z."/>
            <person name="Le Paslier M.C."/>
            <person name="Lippi Y."/>
            <person name="Lorenzon L."/>
            <person name="Mandel J.R."/>
            <person name="Marage G."/>
            <person name="Marchand G."/>
            <person name="Marquand E."/>
            <person name="Bret-Mestries E."/>
            <person name="Morien E."/>
            <person name="Nambeesan S."/>
            <person name="Nguyen T."/>
            <person name="Pegot-Espagnet P."/>
            <person name="Pouilly N."/>
            <person name="Raftis F."/>
            <person name="Sallet E."/>
            <person name="Schiex T."/>
            <person name="Thomas J."/>
            <person name="Vandecasteele C."/>
            <person name="Vares D."/>
            <person name="Vear F."/>
            <person name="Vautrin S."/>
            <person name="Crespi M."/>
            <person name="Mangin B."/>
            <person name="Burke J.M."/>
            <person name="Salse J."/>
            <person name="Munos S."/>
            <person name="Vincourt P."/>
            <person name="Rieseberg L.H."/>
            <person name="Langlade N.B."/>
        </authorList>
    </citation>
    <scope>NUCLEOTIDE SEQUENCE [LARGE SCALE GENOMIC DNA]</scope>
    <source>
        <strain evidence="4">cv. SF193</strain>
        <tissue evidence="2">Leaves</tissue>
    </source>
</reference>
<organism evidence="3 4">
    <name type="scientific">Helianthus annuus</name>
    <name type="common">Common sunflower</name>
    <dbReference type="NCBI Taxonomy" id="4232"/>
    <lineage>
        <taxon>Eukaryota</taxon>
        <taxon>Viridiplantae</taxon>
        <taxon>Streptophyta</taxon>
        <taxon>Embryophyta</taxon>
        <taxon>Tracheophyta</taxon>
        <taxon>Spermatophyta</taxon>
        <taxon>Magnoliopsida</taxon>
        <taxon>eudicotyledons</taxon>
        <taxon>Gunneridae</taxon>
        <taxon>Pentapetalae</taxon>
        <taxon>asterids</taxon>
        <taxon>campanulids</taxon>
        <taxon>Asterales</taxon>
        <taxon>Asteraceae</taxon>
        <taxon>Asteroideae</taxon>
        <taxon>Heliantheae alliance</taxon>
        <taxon>Heliantheae</taxon>
        <taxon>Helianthus</taxon>
    </lineage>
</organism>
<feature type="compositionally biased region" description="Basic residues" evidence="1">
    <location>
        <begin position="75"/>
        <end position="85"/>
    </location>
</feature>
<dbReference type="Gramene" id="mRNA:HanXRQr2_Chr11g0505341">
    <property type="protein sequence ID" value="CDS:HanXRQr2_Chr11g0505341.1"/>
    <property type="gene ID" value="HanXRQr2_Chr11g0505341"/>
</dbReference>
<evidence type="ECO:0000256" key="1">
    <source>
        <dbReference type="SAM" id="MobiDB-lite"/>
    </source>
</evidence>
<dbReference type="EMBL" id="MNCJ02000326">
    <property type="protein sequence ID" value="KAF5783214.1"/>
    <property type="molecule type" value="Genomic_DNA"/>
</dbReference>
<evidence type="ECO:0000313" key="3">
    <source>
        <dbReference type="EMBL" id="OTG08648.1"/>
    </source>
</evidence>
<dbReference type="OrthoDB" id="688025at2759"/>